<proteinExistence type="predicted"/>
<dbReference type="PANTHER" id="PTHR42824:SF1">
    <property type="entry name" value="GLUTAMINE AMIDOTRANSFERASE YAFJ-RELATED"/>
    <property type="match status" value="1"/>
</dbReference>
<name>A0A4R2KVD3_9GAMM</name>
<evidence type="ECO:0000313" key="3">
    <source>
        <dbReference type="EMBL" id="TCO77894.1"/>
    </source>
</evidence>
<dbReference type="AlphaFoldDB" id="A0A4R2KVD3"/>
<dbReference type="Gene3D" id="3.60.20.10">
    <property type="entry name" value="Glutamine Phosphoribosylpyrophosphate, subunit 1, domain 1"/>
    <property type="match status" value="1"/>
</dbReference>
<accession>A0A4R2KVD3</accession>
<evidence type="ECO:0000313" key="4">
    <source>
        <dbReference type="Proteomes" id="UP000294980"/>
    </source>
</evidence>
<dbReference type="PROSITE" id="PS51278">
    <property type="entry name" value="GATASE_TYPE_2"/>
    <property type="match status" value="1"/>
</dbReference>
<feature type="domain" description="Glutamine amidotransferase type-2" evidence="2">
    <location>
        <begin position="15"/>
        <end position="266"/>
    </location>
</feature>
<dbReference type="InterPro" id="IPR017932">
    <property type="entry name" value="GATase_2_dom"/>
</dbReference>
<dbReference type="EMBL" id="SLWX01000002">
    <property type="protein sequence ID" value="TCO77894.1"/>
    <property type="molecule type" value="Genomic_DNA"/>
</dbReference>
<dbReference type="InterPro" id="IPR026869">
    <property type="entry name" value="EgtC-like"/>
</dbReference>
<dbReference type="CDD" id="cd01908">
    <property type="entry name" value="YafJ"/>
    <property type="match status" value="1"/>
</dbReference>
<dbReference type="SUPFAM" id="SSF56235">
    <property type="entry name" value="N-terminal nucleophile aminohydrolases (Ntn hydrolases)"/>
    <property type="match status" value="1"/>
</dbReference>
<sequence length="293" mass="32064">MIPVIAATAQEVCMCELLGMSANVPTDLCFSFTGLRQRGGGTGPHKDGWGVIFYEGIGIRSFHDPGASVSSEVANLLARYPIKSTVAMCHIRQANVGSVALENTHPFVREFGGRYWSFAHNGQLPGFHLPDCGMAQRYRPVGQTDSEALFCCLLNEMLEEGVDALDREQLVQRIVGFCAQHAQTGVFNIILSNGLWLFSFCSTKLACITRRAPFRPATLRDGDIKVDFRSETTPHDVVSVVATSPLTYDEGWRTFAPGDWCVWEAGELVGAGHVDVPRFAHPKDKKPMQAASA</sequence>
<keyword evidence="3" id="KW-0808">Transferase</keyword>
<dbReference type="Pfam" id="PF13230">
    <property type="entry name" value="GATase_4"/>
    <property type="match status" value="1"/>
</dbReference>
<dbReference type="Proteomes" id="UP000294980">
    <property type="component" value="Unassembled WGS sequence"/>
</dbReference>
<evidence type="ECO:0000259" key="2">
    <source>
        <dbReference type="PROSITE" id="PS51278"/>
    </source>
</evidence>
<comment type="caution">
    <text evidence="3">The sequence shown here is derived from an EMBL/GenBank/DDBJ whole genome shotgun (WGS) entry which is preliminary data.</text>
</comment>
<keyword evidence="1 3" id="KW-0315">Glutamine amidotransferase</keyword>
<protein>
    <submittedName>
        <fullName evidence="3">Glutamine amidotransferase</fullName>
    </submittedName>
</protein>
<dbReference type="InterPro" id="IPR029055">
    <property type="entry name" value="Ntn_hydrolases_N"/>
</dbReference>
<evidence type="ECO:0000256" key="1">
    <source>
        <dbReference type="ARBA" id="ARBA00022962"/>
    </source>
</evidence>
<keyword evidence="4" id="KW-1185">Reference proteome</keyword>
<dbReference type="GO" id="GO:0016740">
    <property type="term" value="F:transferase activity"/>
    <property type="evidence" value="ECO:0007669"/>
    <property type="project" value="UniProtKB-KW"/>
</dbReference>
<gene>
    <name evidence="3" type="ORF">EV688_102354</name>
</gene>
<dbReference type="PANTHER" id="PTHR42824">
    <property type="entry name" value="GLUTAMINE AMIDOTRANSFERASE"/>
    <property type="match status" value="1"/>
</dbReference>
<reference evidence="3 4" key="1">
    <citation type="submission" date="2019-03" db="EMBL/GenBank/DDBJ databases">
        <title>Genomic Encyclopedia of Type Strains, Phase IV (KMG-IV): sequencing the most valuable type-strain genomes for metagenomic binning, comparative biology and taxonomic classification.</title>
        <authorList>
            <person name="Goeker M."/>
        </authorList>
    </citation>
    <scope>NUCLEOTIDE SEQUENCE [LARGE SCALE GENOMIC DNA]</scope>
    <source>
        <strain evidence="3 4">DSM 23344</strain>
    </source>
</reference>
<organism evidence="3 4">
    <name type="scientific">Chromatocurvus halotolerans</name>
    <dbReference type="NCBI Taxonomy" id="1132028"/>
    <lineage>
        <taxon>Bacteria</taxon>
        <taxon>Pseudomonadati</taxon>
        <taxon>Pseudomonadota</taxon>
        <taxon>Gammaproteobacteria</taxon>
        <taxon>Cellvibrionales</taxon>
        <taxon>Halieaceae</taxon>
        <taxon>Chromatocurvus</taxon>
    </lineage>
</organism>